<dbReference type="InterPro" id="IPR052159">
    <property type="entry name" value="Competence_DNA_uptake"/>
</dbReference>
<evidence type="ECO:0000313" key="9">
    <source>
        <dbReference type="EMBL" id="MDQ0320179.1"/>
    </source>
</evidence>
<feature type="domain" description="ComEC/Rec2-related protein" evidence="7">
    <location>
        <begin position="200"/>
        <end position="486"/>
    </location>
</feature>
<gene>
    <name evidence="9" type="ORF">QO002_002317</name>
</gene>
<dbReference type="InterPro" id="IPR004477">
    <property type="entry name" value="ComEC_N"/>
</dbReference>
<evidence type="ECO:0000256" key="4">
    <source>
        <dbReference type="ARBA" id="ARBA00022989"/>
    </source>
</evidence>
<evidence type="ECO:0000256" key="6">
    <source>
        <dbReference type="SAM" id="Phobius"/>
    </source>
</evidence>
<sequence length="721" mass="77192">MIKVAVLLCIFGMAALWLRHSATVWRLVFLHGFLFLAGMLLAAWQTARMDTVILDTPVTTTVSGVVAGRETTDRGYWRYTVDVTKTADPELMRPPERVTLLSRQQEAPIAIGGALTGKARLSPPSGPALPGLNDFAFDSYFNGIGAVGYFYGKPVSVEGTERSSSALTEASEFVAQLRASIGTRIRAALPGDVGALAAALVTGEERAIDRKTVKDLRQAGLAHVLAISGLNMVLAAGTLLVGVRLALSVLPGVAHRFPIKKLAAAGALSMVCFYILISGGAVSAMRSWIMISLMLVAVFFDRPAISLRNVALSAILILVITPSAVTGPGFQMSYAATLGLIAGYRFWRERPQENVSFSAAPLIVLRAAFFFLSGLLISSLIGGFSTMIYSAGHFHRLAAYGLVGNMLAMPIISVLVMPFALVAMVVMPFGLEKLPLWVMGQGLEWMILISRMVSSWGGEATTGRLAPAGFLLIAVGGVVLCLLRTRLAFFGALLVVAGLAAILFNLPVQPDVVISEDGRLVALLDGKDVSLNRSRPPDFIFSQWQRALRLSDPVPPAMRPELALLLPDERALNAESGGGRKSQRQPIDAAAATKAAIKLLSAGSPGRFACVARQWCAATTRQNWRIIVVEDARLSGAACDAGDLVIVSSMVRLERCRSGARLVTARSLRRAGALELYASPGGDAASIRLVTAILPEELSRPWARHRTYDWRSDQFEAADSP</sequence>
<dbReference type="Pfam" id="PF03772">
    <property type="entry name" value="Competence"/>
    <property type="match status" value="1"/>
</dbReference>
<feature type="transmembrane region" description="Helical" evidence="6">
    <location>
        <begin position="220"/>
        <end position="247"/>
    </location>
</feature>
<comment type="caution">
    <text evidence="9">The sequence shown here is derived from an EMBL/GenBank/DDBJ whole genome shotgun (WGS) entry which is preliminary data.</text>
</comment>
<dbReference type="NCBIfam" id="TIGR00360">
    <property type="entry name" value="ComEC_N-term"/>
    <property type="match status" value="1"/>
</dbReference>
<feature type="transmembrane region" description="Helical" evidence="6">
    <location>
        <begin position="465"/>
        <end position="483"/>
    </location>
</feature>
<dbReference type="EMBL" id="JAUSVF010000001">
    <property type="protein sequence ID" value="MDQ0320179.1"/>
    <property type="molecule type" value="Genomic_DNA"/>
</dbReference>
<accession>A0ABU0BPK0</accession>
<comment type="subcellular location">
    <subcellularLocation>
        <location evidence="1">Cell membrane</location>
        <topology evidence="1">Multi-pass membrane protein</topology>
    </subcellularLocation>
</comment>
<name>A0ABU0BPK0_9HYPH</name>
<keyword evidence="5 6" id="KW-0472">Membrane</keyword>
<keyword evidence="2" id="KW-1003">Cell membrane</keyword>
<proteinExistence type="predicted"/>
<protein>
    <submittedName>
        <fullName evidence="9">ComEC/Rec2-related protein</fullName>
    </submittedName>
</protein>
<keyword evidence="4 6" id="KW-1133">Transmembrane helix</keyword>
<feature type="transmembrane region" description="Helical" evidence="6">
    <location>
        <begin position="488"/>
        <end position="506"/>
    </location>
</feature>
<dbReference type="PANTHER" id="PTHR30619">
    <property type="entry name" value="DNA INTERNALIZATION/COMPETENCE PROTEIN COMEC/REC2"/>
    <property type="match status" value="1"/>
</dbReference>
<feature type="transmembrane region" description="Helical" evidence="6">
    <location>
        <begin position="307"/>
        <end position="325"/>
    </location>
</feature>
<evidence type="ECO:0000256" key="1">
    <source>
        <dbReference type="ARBA" id="ARBA00004651"/>
    </source>
</evidence>
<organism evidence="9 10">
    <name type="scientific">Pararhizobium capsulatum DSM 1112</name>
    <dbReference type="NCBI Taxonomy" id="1121113"/>
    <lineage>
        <taxon>Bacteria</taxon>
        <taxon>Pseudomonadati</taxon>
        <taxon>Pseudomonadota</taxon>
        <taxon>Alphaproteobacteria</taxon>
        <taxon>Hyphomicrobiales</taxon>
        <taxon>Rhizobiaceae</taxon>
        <taxon>Rhizobium/Agrobacterium group</taxon>
        <taxon>Pararhizobium</taxon>
    </lineage>
</organism>
<evidence type="ECO:0000313" key="10">
    <source>
        <dbReference type="Proteomes" id="UP001230207"/>
    </source>
</evidence>
<evidence type="ECO:0000259" key="8">
    <source>
        <dbReference type="Pfam" id="PF13567"/>
    </source>
</evidence>
<dbReference type="RefSeq" id="WP_307229708.1">
    <property type="nucleotide sequence ID" value="NZ_JAUSVF010000001.1"/>
</dbReference>
<dbReference type="InterPro" id="IPR025405">
    <property type="entry name" value="DUF4131"/>
</dbReference>
<feature type="domain" description="DUF4131" evidence="8">
    <location>
        <begin position="5"/>
        <end position="153"/>
    </location>
</feature>
<feature type="transmembrane region" description="Helical" evidence="6">
    <location>
        <begin position="267"/>
        <end position="300"/>
    </location>
</feature>
<evidence type="ECO:0000256" key="2">
    <source>
        <dbReference type="ARBA" id="ARBA00022475"/>
    </source>
</evidence>
<reference evidence="9 10" key="1">
    <citation type="submission" date="2023-07" db="EMBL/GenBank/DDBJ databases">
        <title>Genomic Encyclopedia of Type Strains, Phase IV (KMG-IV): sequencing the most valuable type-strain genomes for metagenomic binning, comparative biology and taxonomic classification.</title>
        <authorList>
            <person name="Goeker M."/>
        </authorList>
    </citation>
    <scope>NUCLEOTIDE SEQUENCE [LARGE SCALE GENOMIC DNA]</scope>
    <source>
        <strain evidence="9 10">DSM 1112</strain>
    </source>
</reference>
<dbReference type="PANTHER" id="PTHR30619:SF1">
    <property type="entry name" value="RECOMBINATION PROTEIN 2"/>
    <property type="match status" value="1"/>
</dbReference>
<keyword evidence="3 6" id="KW-0812">Transmembrane</keyword>
<dbReference type="Pfam" id="PF13567">
    <property type="entry name" value="DUF4131"/>
    <property type="match status" value="1"/>
</dbReference>
<dbReference type="Proteomes" id="UP001230207">
    <property type="component" value="Unassembled WGS sequence"/>
</dbReference>
<feature type="transmembrane region" description="Helical" evidence="6">
    <location>
        <begin position="397"/>
        <end position="422"/>
    </location>
</feature>
<evidence type="ECO:0000256" key="3">
    <source>
        <dbReference type="ARBA" id="ARBA00022692"/>
    </source>
</evidence>
<keyword evidence="10" id="KW-1185">Reference proteome</keyword>
<evidence type="ECO:0000259" key="7">
    <source>
        <dbReference type="Pfam" id="PF03772"/>
    </source>
</evidence>
<feature type="transmembrane region" description="Helical" evidence="6">
    <location>
        <begin position="25"/>
        <end position="44"/>
    </location>
</feature>
<feature type="transmembrane region" description="Helical" evidence="6">
    <location>
        <begin position="368"/>
        <end position="391"/>
    </location>
</feature>
<evidence type="ECO:0000256" key="5">
    <source>
        <dbReference type="ARBA" id="ARBA00023136"/>
    </source>
</evidence>